<evidence type="ECO:0000259" key="6">
    <source>
        <dbReference type="PROSITE" id="PS51900"/>
    </source>
</evidence>
<dbReference type="GO" id="GO:0003677">
    <property type="term" value="F:DNA binding"/>
    <property type="evidence" value="ECO:0007669"/>
    <property type="project" value="UniProtKB-UniRule"/>
</dbReference>
<accession>A0A3D8P6E1</accession>
<protein>
    <submittedName>
        <fullName evidence="7">Site-specific integrase</fullName>
    </submittedName>
</protein>
<dbReference type="Proteomes" id="UP000256329">
    <property type="component" value="Unassembled WGS sequence"/>
</dbReference>
<dbReference type="GO" id="GO:0006310">
    <property type="term" value="P:DNA recombination"/>
    <property type="evidence" value="ECO:0007669"/>
    <property type="project" value="UniProtKB-KW"/>
</dbReference>
<dbReference type="InterPro" id="IPR050090">
    <property type="entry name" value="Tyrosine_recombinase_XerCD"/>
</dbReference>
<dbReference type="SUPFAM" id="SSF56349">
    <property type="entry name" value="DNA breaking-rejoining enzymes"/>
    <property type="match status" value="1"/>
</dbReference>
<organism evidence="7 8">
    <name type="scientific">Ammonifex thiophilus</name>
    <dbReference type="NCBI Taxonomy" id="444093"/>
    <lineage>
        <taxon>Bacteria</taxon>
        <taxon>Bacillati</taxon>
        <taxon>Bacillota</taxon>
        <taxon>Clostridia</taxon>
        <taxon>Thermoanaerobacterales</taxon>
        <taxon>Thermoanaerobacteraceae</taxon>
        <taxon>Ammonifex</taxon>
    </lineage>
</organism>
<dbReference type="RefSeq" id="WP_115791889.1">
    <property type="nucleotide sequence ID" value="NZ_QSLN01000001.1"/>
</dbReference>
<sequence length="314" mass="36183">MPRRGSRRGFPTWEDALQQYLCFKQAQGLKQSTVRSHAEVISLFFKRHPYAWEGGSKLKKAVYAFLGEKIKPATYNIRLAYLSSFFKWCLREGIFTENPVEGFKKRKAEGRIVSLDIDTLRRLVNLPDRSTFTGLRDYALILLTLDTGIRPSEAFSLLPEDINLRSLEVYVRADNAKTRISRTLPISPATAEAIKQLLQARHPAWGDGVPVFCTQDGTPLNRYTWSDRLEIYSKRLGVKIRPYDLRHAFALWFLRNGGHALALQRTLGHRDLTMTKVYVALTQQDLKEQHDLASPVNAILPRRHRVRKIPPERR</sequence>
<dbReference type="CDD" id="cd00397">
    <property type="entry name" value="DNA_BRE_C"/>
    <property type="match status" value="1"/>
</dbReference>
<dbReference type="Gene3D" id="1.10.150.130">
    <property type="match status" value="1"/>
</dbReference>
<dbReference type="PROSITE" id="PS51900">
    <property type="entry name" value="CB"/>
    <property type="match status" value="1"/>
</dbReference>
<gene>
    <name evidence="7" type="ORF">DXX99_02325</name>
</gene>
<comment type="similarity">
    <text evidence="1">Belongs to the 'phage' integrase family.</text>
</comment>
<dbReference type="AlphaFoldDB" id="A0A3D8P6E1"/>
<feature type="domain" description="Core-binding (CB)" evidence="6">
    <location>
        <begin position="11"/>
        <end position="90"/>
    </location>
</feature>
<dbReference type="PROSITE" id="PS51898">
    <property type="entry name" value="TYR_RECOMBINASE"/>
    <property type="match status" value="1"/>
</dbReference>
<dbReference type="InterPro" id="IPR011010">
    <property type="entry name" value="DNA_brk_join_enz"/>
</dbReference>
<evidence type="ECO:0000256" key="2">
    <source>
        <dbReference type="ARBA" id="ARBA00023125"/>
    </source>
</evidence>
<dbReference type="InterPro" id="IPR002104">
    <property type="entry name" value="Integrase_catalytic"/>
</dbReference>
<dbReference type="GO" id="GO:0015074">
    <property type="term" value="P:DNA integration"/>
    <property type="evidence" value="ECO:0007669"/>
    <property type="project" value="InterPro"/>
</dbReference>
<evidence type="ECO:0000259" key="5">
    <source>
        <dbReference type="PROSITE" id="PS51898"/>
    </source>
</evidence>
<dbReference type="InterPro" id="IPR013762">
    <property type="entry name" value="Integrase-like_cat_sf"/>
</dbReference>
<evidence type="ECO:0000256" key="1">
    <source>
        <dbReference type="ARBA" id="ARBA00008857"/>
    </source>
</evidence>
<name>A0A3D8P6E1_9THEO</name>
<dbReference type="InterPro" id="IPR010998">
    <property type="entry name" value="Integrase_recombinase_N"/>
</dbReference>
<proteinExistence type="inferred from homology"/>
<dbReference type="EMBL" id="QSLN01000001">
    <property type="protein sequence ID" value="RDV84896.1"/>
    <property type="molecule type" value="Genomic_DNA"/>
</dbReference>
<dbReference type="PANTHER" id="PTHR30349:SF41">
    <property type="entry name" value="INTEGRASE_RECOMBINASE PROTEIN MJ0367-RELATED"/>
    <property type="match status" value="1"/>
</dbReference>
<keyword evidence="8" id="KW-1185">Reference proteome</keyword>
<dbReference type="PANTHER" id="PTHR30349">
    <property type="entry name" value="PHAGE INTEGRASE-RELATED"/>
    <property type="match status" value="1"/>
</dbReference>
<evidence type="ECO:0000313" key="8">
    <source>
        <dbReference type="Proteomes" id="UP000256329"/>
    </source>
</evidence>
<keyword evidence="2 4" id="KW-0238">DNA-binding</keyword>
<evidence type="ECO:0000256" key="3">
    <source>
        <dbReference type="ARBA" id="ARBA00023172"/>
    </source>
</evidence>
<dbReference type="Pfam" id="PF00589">
    <property type="entry name" value="Phage_integrase"/>
    <property type="match status" value="1"/>
</dbReference>
<dbReference type="OrthoDB" id="9785687at2"/>
<keyword evidence="3" id="KW-0233">DNA recombination</keyword>
<feature type="domain" description="Tyr recombinase" evidence="5">
    <location>
        <begin position="110"/>
        <end position="291"/>
    </location>
</feature>
<reference evidence="7 8" key="1">
    <citation type="submission" date="2018-08" db="EMBL/GenBank/DDBJ databases">
        <title>Form III RuBisCO-mediated autotrophy in Thermodesulfobium bacteria.</title>
        <authorList>
            <person name="Toshchakov S.V."/>
            <person name="Kublanov I.V."/>
            <person name="Frolov E."/>
            <person name="Bonch-Osmolovskaya E.A."/>
            <person name="Tourova T.P."/>
            <person name="Chernych N.A."/>
            <person name="Lebedinsky A.V."/>
        </authorList>
    </citation>
    <scope>NUCLEOTIDE SEQUENCE [LARGE SCALE GENOMIC DNA]</scope>
    <source>
        <strain evidence="7 8">SR</strain>
    </source>
</reference>
<dbReference type="Gene3D" id="1.10.443.10">
    <property type="entry name" value="Intergrase catalytic core"/>
    <property type="match status" value="1"/>
</dbReference>
<comment type="caution">
    <text evidence="7">The sequence shown here is derived from an EMBL/GenBank/DDBJ whole genome shotgun (WGS) entry which is preliminary data.</text>
</comment>
<dbReference type="InterPro" id="IPR044068">
    <property type="entry name" value="CB"/>
</dbReference>
<evidence type="ECO:0000313" key="7">
    <source>
        <dbReference type="EMBL" id="RDV84896.1"/>
    </source>
</evidence>
<evidence type="ECO:0000256" key="4">
    <source>
        <dbReference type="PROSITE-ProRule" id="PRU01248"/>
    </source>
</evidence>